<dbReference type="EMBL" id="SACR01000001">
    <property type="protein sequence ID" value="RVU49402.1"/>
    <property type="molecule type" value="Genomic_DNA"/>
</dbReference>
<sequence length="286" mass="30357">MELLSPAKGMFSVLALLALPTAVVLYSLMPTGRKVALPSTRLAFGLLATLLVGAAATYQAFRERAAVKPALLKACQASPFLSEITADWKEASQRFCDCALSRTVGAGFLSKGLASTLGLPLVAADTVRLRFGLSEPIDIVPDLTPLADGRCKSDARWVDPMSMWTHGVSHLWGLSSKELNYALGVKWVTKAAESGLARAQGTLGSLYLSGEYGQAKDDALARSWLTKGAAQSDPRSLYLLGYMHLMGRGGLKEDAIEGRRLIAKAKELGFADASPPQSSPAASSSR</sequence>
<dbReference type="PANTHER" id="PTHR11102:SF160">
    <property type="entry name" value="ERAD-ASSOCIATED E3 UBIQUITIN-PROTEIN LIGASE COMPONENT HRD3"/>
    <property type="match status" value="1"/>
</dbReference>
<dbReference type="PANTHER" id="PTHR11102">
    <property type="entry name" value="SEL-1-LIKE PROTEIN"/>
    <property type="match status" value="1"/>
</dbReference>
<dbReference type="Proteomes" id="UP000285575">
    <property type="component" value="Unassembled WGS sequence"/>
</dbReference>
<protein>
    <submittedName>
        <fullName evidence="2">Sel1 repeat family protein</fullName>
    </submittedName>
</protein>
<keyword evidence="1" id="KW-0812">Transmembrane</keyword>
<name>A0A437RRY6_9BURK</name>
<reference evidence="2 3" key="1">
    <citation type="submission" date="2019-01" db="EMBL/GenBank/DDBJ databases">
        <authorList>
            <person name="Chen W.-M."/>
        </authorList>
    </citation>
    <scope>NUCLEOTIDE SEQUENCE [LARGE SCALE GENOMIC DNA]</scope>
    <source>
        <strain evidence="2 3">KYPY4</strain>
    </source>
</reference>
<feature type="transmembrane region" description="Helical" evidence="1">
    <location>
        <begin position="9"/>
        <end position="29"/>
    </location>
</feature>
<feature type="transmembrane region" description="Helical" evidence="1">
    <location>
        <begin position="41"/>
        <end position="61"/>
    </location>
</feature>
<evidence type="ECO:0000313" key="2">
    <source>
        <dbReference type="EMBL" id="RVU49402.1"/>
    </source>
</evidence>
<organism evidence="2 3">
    <name type="scientific">Rubrivivax rivuli</name>
    <dbReference type="NCBI Taxonomy" id="1862385"/>
    <lineage>
        <taxon>Bacteria</taxon>
        <taxon>Pseudomonadati</taxon>
        <taxon>Pseudomonadota</taxon>
        <taxon>Betaproteobacteria</taxon>
        <taxon>Burkholderiales</taxon>
        <taxon>Sphaerotilaceae</taxon>
        <taxon>Rubrivivax</taxon>
    </lineage>
</organism>
<dbReference type="Gene3D" id="1.25.40.10">
    <property type="entry name" value="Tetratricopeptide repeat domain"/>
    <property type="match status" value="1"/>
</dbReference>
<dbReference type="OrthoDB" id="5365194at2"/>
<dbReference type="AlphaFoldDB" id="A0A437RRY6"/>
<gene>
    <name evidence="2" type="ORF">EOE66_02170</name>
</gene>
<accession>A0A437RRY6</accession>
<dbReference type="SUPFAM" id="SSF81901">
    <property type="entry name" value="HCP-like"/>
    <property type="match status" value="1"/>
</dbReference>
<evidence type="ECO:0000256" key="1">
    <source>
        <dbReference type="SAM" id="Phobius"/>
    </source>
</evidence>
<keyword evidence="3" id="KW-1185">Reference proteome</keyword>
<dbReference type="RefSeq" id="WP_128227039.1">
    <property type="nucleotide sequence ID" value="NZ_SACR01000001.1"/>
</dbReference>
<comment type="caution">
    <text evidence="2">The sequence shown here is derived from an EMBL/GenBank/DDBJ whole genome shotgun (WGS) entry which is preliminary data.</text>
</comment>
<evidence type="ECO:0000313" key="3">
    <source>
        <dbReference type="Proteomes" id="UP000285575"/>
    </source>
</evidence>
<keyword evidence="1" id="KW-1133">Transmembrane helix</keyword>
<dbReference type="Pfam" id="PF08238">
    <property type="entry name" value="Sel1"/>
    <property type="match status" value="3"/>
</dbReference>
<dbReference type="InterPro" id="IPR006597">
    <property type="entry name" value="Sel1-like"/>
</dbReference>
<keyword evidence="1" id="KW-0472">Membrane</keyword>
<dbReference type="InterPro" id="IPR050767">
    <property type="entry name" value="Sel1_AlgK"/>
</dbReference>
<dbReference type="SMART" id="SM00671">
    <property type="entry name" value="SEL1"/>
    <property type="match status" value="3"/>
</dbReference>
<proteinExistence type="predicted"/>
<dbReference type="InterPro" id="IPR011990">
    <property type="entry name" value="TPR-like_helical_dom_sf"/>
</dbReference>